<evidence type="ECO:0000313" key="5">
    <source>
        <dbReference type="Proteomes" id="UP001429601"/>
    </source>
</evidence>
<dbReference type="InterPro" id="IPR032466">
    <property type="entry name" value="Metal_Hydrolase"/>
</dbReference>
<dbReference type="RefSeq" id="WP_167125435.1">
    <property type="nucleotide sequence ID" value="NZ_JAAQQR010000003.1"/>
</dbReference>
<sequence>MRGAALLPGFALSGARLAGAGRAPLHLRGDRIVARAGIRSVPVDLRDHVIFPGLINAHDHLQVNNVPPLPGDAVFPSAYDWIAAFQSHFAAPATVASLAVPKARRMRHGGLKNLLSGVTFVAHHDPWHPVLDGPDFPVGVLRDHGWSYALHGPAYGPPLRASFAATPFGMPWMIHLAEGTDDVAANELGELDRMGCLAANTVLIHGVGMGTRDVARVIEVGASVVWCPGSNHRLLGRSLDPRPLQAAGRLALGSDSRLSGARDLLEELRTEAARGELDGEALLGLATSDAARVLRLPARGRIDPGYVADLVIVEDRGAGSAHNLVGLSRADLRAVVRDGLPCLADPDFAPWFDAAKVDTMSVTLDGKPKLLARAFADADLLAMEPGLELVAPLRPARRAGECA</sequence>
<organism evidence="4 5">
    <name type="scientific">Luteibacter jiangsuensis</name>
    <dbReference type="NCBI Taxonomy" id="637577"/>
    <lineage>
        <taxon>Bacteria</taxon>
        <taxon>Pseudomonadati</taxon>
        <taxon>Pseudomonadota</taxon>
        <taxon>Gammaproteobacteria</taxon>
        <taxon>Lysobacterales</taxon>
        <taxon>Rhodanobacteraceae</taxon>
        <taxon>Luteibacter</taxon>
    </lineage>
</organism>
<gene>
    <name evidence="4" type="ORF">HBF26_09815</name>
</gene>
<name>A0ABX0Q3U3_9GAMM</name>
<evidence type="ECO:0000259" key="3">
    <source>
        <dbReference type="Pfam" id="PF01979"/>
    </source>
</evidence>
<dbReference type="Proteomes" id="UP001429601">
    <property type="component" value="Unassembled WGS sequence"/>
</dbReference>
<feature type="domain" description="Amidohydrolase-related" evidence="3">
    <location>
        <begin position="165"/>
        <end position="329"/>
    </location>
</feature>
<dbReference type="Gene3D" id="2.30.40.10">
    <property type="entry name" value="Urease, subunit C, domain 1"/>
    <property type="match status" value="1"/>
</dbReference>
<dbReference type="EMBL" id="JAAQQR010000003">
    <property type="protein sequence ID" value="NID05183.1"/>
    <property type="molecule type" value="Genomic_DNA"/>
</dbReference>
<protein>
    <submittedName>
        <fullName evidence="4">Amidohydrolase family protein</fullName>
    </submittedName>
</protein>
<comment type="caution">
    <text evidence="4">The sequence shown here is derived from an EMBL/GenBank/DDBJ whole genome shotgun (WGS) entry which is preliminary data.</text>
</comment>
<evidence type="ECO:0000256" key="2">
    <source>
        <dbReference type="ARBA" id="ARBA00022801"/>
    </source>
</evidence>
<dbReference type="InterPro" id="IPR006680">
    <property type="entry name" value="Amidohydro-rel"/>
</dbReference>
<evidence type="ECO:0000313" key="4">
    <source>
        <dbReference type="EMBL" id="NID05183.1"/>
    </source>
</evidence>
<dbReference type="PANTHER" id="PTHR43794:SF11">
    <property type="entry name" value="AMIDOHYDROLASE-RELATED DOMAIN-CONTAINING PROTEIN"/>
    <property type="match status" value="1"/>
</dbReference>
<evidence type="ECO:0000256" key="1">
    <source>
        <dbReference type="ARBA" id="ARBA00006745"/>
    </source>
</evidence>
<comment type="similarity">
    <text evidence="1">Belongs to the metallo-dependent hydrolases superfamily. ATZ/TRZ family.</text>
</comment>
<dbReference type="Pfam" id="PF01979">
    <property type="entry name" value="Amidohydro_1"/>
    <property type="match status" value="1"/>
</dbReference>
<accession>A0ABX0Q3U3</accession>
<reference evidence="4 5" key="1">
    <citation type="journal article" date="2011" name="Curr. Microbiol.">
        <title>Luteibacter jiangsuensis sp. nov.: a methamidophos-degrading bacterium isolated from a methamidophos-manufacturing factory.</title>
        <authorList>
            <person name="Wang L."/>
            <person name="Wang G.L."/>
            <person name="Li S.P."/>
            <person name="Jiang J.D."/>
        </authorList>
    </citation>
    <scope>NUCLEOTIDE SEQUENCE [LARGE SCALE GENOMIC DNA]</scope>
    <source>
        <strain evidence="4 5">CGMCC 1.10133</strain>
    </source>
</reference>
<dbReference type="InterPro" id="IPR050287">
    <property type="entry name" value="MTA/SAH_deaminase"/>
</dbReference>
<keyword evidence="5" id="KW-1185">Reference proteome</keyword>
<dbReference type="SUPFAM" id="SSF51556">
    <property type="entry name" value="Metallo-dependent hydrolases"/>
    <property type="match status" value="1"/>
</dbReference>
<dbReference type="PANTHER" id="PTHR43794">
    <property type="entry name" value="AMINOHYDROLASE SSNA-RELATED"/>
    <property type="match status" value="1"/>
</dbReference>
<dbReference type="InterPro" id="IPR011059">
    <property type="entry name" value="Metal-dep_hydrolase_composite"/>
</dbReference>
<proteinExistence type="inferred from homology"/>
<dbReference type="SUPFAM" id="SSF51338">
    <property type="entry name" value="Composite domain of metallo-dependent hydrolases"/>
    <property type="match status" value="1"/>
</dbReference>
<keyword evidence="2" id="KW-0378">Hydrolase</keyword>
<dbReference type="Gene3D" id="3.20.20.140">
    <property type="entry name" value="Metal-dependent hydrolases"/>
    <property type="match status" value="2"/>
</dbReference>